<dbReference type="GO" id="GO:0007165">
    <property type="term" value="P:signal transduction"/>
    <property type="evidence" value="ECO:0007669"/>
    <property type="project" value="UniProtKB-KW"/>
</dbReference>
<evidence type="ECO:0000313" key="7">
    <source>
        <dbReference type="EMBL" id="EOA06367.1"/>
    </source>
</evidence>
<evidence type="ECO:0008006" key="9">
    <source>
        <dbReference type="Google" id="ProtNLM"/>
    </source>
</evidence>
<evidence type="ECO:0000259" key="5">
    <source>
        <dbReference type="PROSITE" id="PS50111"/>
    </source>
</evidence>
<dbReference type="GO" id="GO:0005886">
    <property type="term" value="C:plasma membrane"/>
    <property type="evidence" value="ECO:0007669"/>
    <property type="project" value="TreeGrafter"/>
</dbReference>
<comment type="similarity">
    <text evidence="3">Belongs to the methyl-accepting chemotaxis (MCP) protein family.</text>
</comment>
<dbReference type="EMBL" id="AEEC02000003">
    <property type="protein sequence ID" value="EOA06367.1"/>
    <property type="molecule type" value="Genomic_DNA"/>
</dbReference>
<dbReference type="InterPro" id="IPR004090">
    <property type="entry name" value="Chemotax_Me-accpt_rcpt"/>
</dbReference>
<keyword evidence="4" id="KW-0807">Transducer</keyword>
<feature type="domain" description="Methyl-accepting transducer" evidence="5">
    <location>
        <begin position="278"/>
        <end position="507"/>
    </location>
</feature>
<proteinExistence type="inferred from homology"/>
<dbReference type="FunFam" id="1.10.287.950:FF:000001">
    <property type="entry name" value="Methyl-accepting chemotaxis sensory transducer"/>
    <property type="match status" value="1"/>
</dbReference>
<feature type="domain" description="HAMP" evidence="6">
    <location>
        <begin position="221"/>
        <end position="273"/>
    </location>
</feature>
<dbReference type="GO" id="GO:0006935">
    <property type="term" value="P:chemotaxis"/>
    <property type="evidence" value="ECO:0007669"/>
    <property type="project" value="InterPro"/>
</dbReference>
<gene>
    <name evidence="7" type="ORF">HFRIS_003898</name>
</gene>
<dbReference type="InterPro" id="IPR003660">
    <property type="entry name" value="HAMP_dom"/>
</dbReference>
<evidence type="ECO:0000256" key="2">
    <source>
        <dbReference type="ARBA" id="ARBA00022481"/>
    </source>
</evidence>
<dbReference type="AlphaFoldDB" id="A0AAI9N5K4"/>
<accession>A0AAI9N5K4</accession>
<dbReference type="InterPro" id="IPR004089">
    <property type="entry name" value="MCPsignal_dom"/>
</dbReference>
<dbReference type="SMART" id="SM00304">
    <property type="entry name" value="HAMP"/>
    <property type="match status" value="1"/>
</dbReference>
<keyword evidence="2" id="KW-0488">Methylation</keyword>
<dbReference type="Gene3D" id="1.10.287.950">
    <property type="entry name" value="Methyl-accepting chemotaxis protein"/>
    <property type="match status" value="1"/>
</dbReference>
<dbReference type="PANTHER" id="PTHR43531">
    <property type="entry name" value="PROTEIN ICFG"/>
    <property type="match status" value="1"/>
</dbReference>
<comment type="subcellular location">
    <subcellularLocation>
        <location evidence="1">Membrane</location>
    </subcellularLocation>
</comment>
<dbReference type="CDD" id="cd06225">
    <property type="entry name" value="HAMP"/>
    <property type="match status" value="1"/>
</dbReference>
<dbReference type="CDD" id="cd11386">
    <property type="entry name" value="MCP_signal"/>
    <property type="match status" value="1"/>
</dbReference>
<comment type="caution">
    <text evidence="7">The sequence shown here is derived from an EMBL/GenBank/DDBJ whole genome shotgun (WGS) entry which is preliminary data.</text>
</comment>
<protein>
    <recommendedName>
        <fullName evidence="9">HAMP domain-containing protein</fullName>
    </recommendedName>
</protein>
<dbReference type="InterPro" id="IPR051310">
    <property type="entry name" value="MCP_chemotaxis"/>
</dbReference>
<dbReference type="GO" id="GO:0004888">
    <property type="term" value="F:transmembrane signaling receptor activity"/>
    <property type="evidence" value="ECO:0007669"/>
    <property type="project" value="InterPro"/>
</dbReference>
<reference evidence="7 8" key="1">
    <citation type="journal article" date="2013" name="Front. Microbiol.">
        <title>The genome of the endophytic bacterium H. frisingense GSF30(T) identifies diverse strategies in the Herbaspirillum genus to interact with plants.</title>
        <authorList>
            <person name="Straub D."/>
            <person name="Rothballer M."/>
            <person name="Hartmann A."/>
            <person name="Ludewig U."/>
        </authorList>
    </citation>
    <scope>NUCLEOTIDE SEQUENCE [LARGE SCALE GENOMIC DNA]</scope>
    <source>
        <strain evidence="7 8">GSF30</strain>
    </source>
</reference>
<organism evidence="7 8">
    <name type="scientific">Herbaspirillum frisingense GSF30</name>
    <dbReference type="NCBI Taxonomy" id="864073"/>
    <lineage>
        <taxon>Bacteria</taxon>
        <taxon>Pseudomonadati</taxon>
        <taxon>Pseudomonadota</taxon>
        <taxon>Betaproteobacteria</taxon>
        <taxon>Burkholderiales</taxon>
        <taxon>Oxalobacteraceae</taxon>
        <taxon>Herbaspirillum</taxon>
    </lineage>
</organism>
<evidence type="ECO:0000256" key="1">
    <source>
        <dbReference type="ARBA" id="ARBA00004370"/>
    </source>
</evidence>
<dbReference type="PROSITE" id="PS50885">
    <property type="entry name" value="HAMP"/>
    <property type="match status" value="1"/>
</dbReference>
<evidence type="ECO:0000256" key="4">
    <source>
        <dbReference type="PROSITE-ProRule" id="PRU00284"/>
    </source>
</evidence>
<dbReference type="Pfam" id="PF00015">
    <property type="entry name" value="MCPsignal"/>
    <property type="match status" value="1"/>
</dbReference>
<evidence type="ECO:0000313" key="8">
    <source>
        <dbReference type="Proteomes" id="UP000006772"/>
    </source>
</evidence>
<dbReference type="PRINTS" id="PR00260">
    <property type="entry name" value="CHEMTRNSDUCR"/>
</dbReference>
<name>A0AAI9N5K4_9BURK</name>
<evidence type="ECO:0000256" key="3">
    <source>
        <dbReference type="ARBA" id="ARBA00029447"/>
    </source>
</evidence>
<dbReference type="SMART" id="SM00283">
    <property type="entry name" value="MA"/>
    <property type="match status" value="1"/>
</dbReference>
<dbReference type="PROSITE" id="PS50111">
    <property type="entry name" value="CHEMOTAXIS_TRANSDUC_2"/>
    <property type="match status" value="1"/>
</dbReference>
<evidence type="ECO:0000259" key="6">
    <source>
        <dbReference type="PROSITE" id="PS50885"/>
    </source>
</evidence>
<sequence>MMKLNDFRIGMRLGFLAALLLTATAFVGVRGWLVLDEIYGQGAQAMQKGALIEQSVDAARSAQVQFKIQVQEWKNTLLRGKDPDAFNKYRQAFIDESAATQASLKKLEKLMPQIGMSQEAARKAQEAHAELLTRYLDALKAYASDDPASVARVDEQVKGVDRLPTRMIDDIVAAVLAHAHQMRDEINADSQADYLHARALLSASIALSLLVGIGITWWLVRSIVRPLGVAVQIAQTVAAGDLRSDVAVSGKEETAQLLHALKEMNGNLANIVSEVRHGTGAITVAATEIANGNRDLSERTEEQASSLEETAASMEEITSTVQKNADNAHHANQLAGAASGVAVRGGQMVGAVIETMQAIGESSRRIVDIIGVIDGIAFQTNILALNAAVEAARAGEQGRGFAVVASEVRSLAQRSATAAREIKELINDSVGKINAGTSLVGGAGDTMQEIVASVQKVATIMDNITDANREQSAGIDEVNKAVVQMDMVTQQNAALVEQAAAAAESLQVQAEGLERAVAVFKLR</sequence>
<dbReference type="Pfam" id="PF00672">
    <property type="entry name" value="HAMP"/>
    <property type="match status" value="1"/>
</dbReference>
<dbReference type="PANTHER" id="PTHR43531:SF14">
    <property type="entry name" value="METHYL-ACCEPTING CHEMOTAXIS PROTEIN I-RELATED"/>
    <property type="match status" value="1"/>
</dbReference>
<dbReference type="Proteomes" id="UP000006772">
    <property type="component" value="Unassembled WGS sequence"/>
</dbReference>
<dbReference type="SUPFAM" id="SSF58104">
    <property type="entry name" value="Methyl-accepting chemotaxis protein (MCP) signaling domain"/>
    <property type="match status" value="1"/>
</dbReference>